<organism evidence="2 3">
    <name type="scientific">Microbulbifer donghaiensis</name>
    <dbReference type="NCBI Taxonomy" id="494016"/>
    <lineage>
        <taxon>Bacteria</taxon>
        <taxon>Pseudomonadati</taxon>
        <taxon>Pseudomonadota</taxon>
        <taxon>Gammaproteobacteria</taxon>
        <taxon>Cellvibrionales</taxon>
        <taxon>Microbulbiferaceae</taxon>
        <taxon>Microbulbifer</taxon>
    </lineage>
</organism>
<accession>A0A1M5CA66</accession>
<feature type="region of interest" description="Disordered" evidence="1">
    <location>
        <begin position="1"/>
        <end position="239"/>
    </location>
</feature>
<gene>
    <name evidence="2" type="ORF">SAMN04487965_2109</name>
</gene>
<dbReference type="Proteomes" id="UP000184170">
    <property type="component" value="Unassembled WGS sequence"/>
</dbReference>
<dbReference type="RefSeq" id="WP_073274888.1">
    <property type="nucleotide sequence ID" value="NZ_FQVA01000002.1"/>
</dbReference>
<feature type="compositionally biased region" description="Low complexity" evidence="1">
    <location>
        <begin position="18"/>
        <end position="31"/>
    </location>
</feature>
<proteinExistence type="predicted"/>
<dbReference type="STRING" id="494016.SAMN04487965_2109"/>
<evidence type="ECO:0000256" key="1">
    <source>
        <dbReference type="SAM" id="MobiDB-lite"/>
    </source>
</evidence>
<name>A0A1M5CA66_9GAMM</name>
<feature type="compositionally biased region" description="Basic residues" evidence="1">
    <location>
        <begin position="1"/>
        <end position="12"/>
    </location>
</feature>
<evidence type="ECO:0000313" key="2">
    <source>
        <dbReference type="EMBL" id="SHF51332.1"/>
    </source>
</evidence>
<reference evidence="3" key="1">
    <citation type="submission" date="2016-11" db="EMBL/GenBank/DDBJ databases">
        <authorList>
            <person name="Varghese N."/>
            <person name="Submissions S."/>
        </authorList>
    </citation>
    <scope>NUCLEOTIDE SEQUENCE [LARGE SCALE GENOMIC DNA]</scope>
    <source>
        <strain evidence="3">CGMCC 1.7063</strain>
    </source>
</reference>
<dbReference type="AlphaFoldDB" id="A0A1M5CA66"/>
<protein>
    <submittedName>
        <fullName evidence="2">Uncharacterized protein</fullName>
    </submittedName>
</protein>
<dbReference type="OrthoDB" id="5702411at2"/>
<feature type="compositionally biased region" description="Low complexity" evidence="1">
    <location>
        <begin position="143"/>
        <end position="152"/>
    </location>
</feature>
<dbReference type="EMBL" id="FQVA01000002">
    <property type="protein sequence ID" value="SHF51332.1"/>
    <property type="molecule type" value="Genomic_DNA"/>
</dbReference>
<evidence type="ECO:0000313" key="3">
    <source>
        <dbReference type="Proteomes" id="UP000184170"/>
    </source>
</evidence>
<feature type="compositionally biased region" description="Basic and acidic residues" evidence="1">
    <location>
        <begin position="86"/>
        <end position="99"/>
    </location>
</feature>
<keyword evidence="3" id="KW-1185">Reference proteome</keyword>
<sequence>MSGRKNKHKQRGHERGQSSDLLDELNSLRDLLGSDDIGDIPLLDQVAAPGKPPAPATQAPTPRPQTSLEDIDLPILFSPVDEELPEDYRSELNESDLKLLRPLQDLPVTDGERENPAAKPQPQAAGEAPRKGTRQEQQQELFAEPAATPATENPFLPAHIRARLTGGRVPKSEPTPMEPVAAEVSLLPEEITAAEPATVRTEASAPASPPPTPEKSTLPDAELPEPEPPAVASRTADASERQQLVDRLVAKQLPELERQLRARIELMLDELEARD</sequence>
<feature type="compositionally biased region" description="Low complexity" evidence="1">
    <location>
        <begin position="56"/>
        <end position="66"/>
    </location>
</feature>